<protein>
    <submittedName>
        <fullName evidence="7">Site-specific integrase</fullName>
    </submittedName>
</protein>
<dbReference type="PROSITE" id="PS51898">
    <property type="entry name" value="TYR_RECOMBINASE"/>
    <property type="match status" value="1"/>
</dbReference>
<dbReference type="EMBL" id="CP034086">
    <property type="protein sequence ID" value="AZG75900.1"/>
    <property type="molecule type" value="Genomic_DNA"/>
</dbReference>
<dbReference type="InterPro" id="IPR002104">
    <property type="entry name" value="Integrase_catalytic"/>
</dbReference>
<dbReference type="GO" id="GO:0006310">
    <property type="term" value="P:DNA recombination"/>
    <property type="evidence" value="ECO:0007669"/>
    <property type="project" value="UniProtKB-KW"/>
</dbReference>
<keyword evidence="3" id="KW-0238">DNA-binding</keyword>
<evidence type="ECO:0000256" key="2">
    <source>
        <dbReference type="ARBA" id="ARBA00022908"/>
    </source>
</evidence>
<dbReference type="Gene3D" id="1.10.443.10">
    <property type="entry name" value="Intergrase catalytic core"/>
    <property type="match status" value="1"/>
</dbReference>
<dbReference type="CDD" id="cd00796">
    <property type="entry name" value="INT_Rci_Hp1_C"/>
    <property type="match status" value="1"/>
</dbReference>
<name>A0A3G8M4D0_9HYPH</name>
<dbReference type="Pfam" id="PF00589">
    <property type="entry name" value="Phage_integrase"/>
    <property type="match status" value="1"/>
</dbReference>
<comment type="similarity">
    <text evidence="1">Belongs to the 'phage' integrase family.</text>
</comment>
<feature type="region of interest" description="Disordered" evidence="5">
    <location>
        <begin position="166"/>
        <end position="192"/>
    </location>
</feature>
<reference evidence="7 8" key="1">
    <citation type="submission" date="2018-11" db="EMBL/GenBank/DDBJ databases">
        <title>Genome squencing of methanotrophic bacteria isolated from alkaline groundwater in Korea.</title>
        <authorList>
            <person name="Nguyen L.N."/>
        </authorList>
    </citation>
    <scope>NUCLEOTIDE SEQUENCE [LARGE SCALE GENOMIC DNA]</scope>
    <source>
        <strain evidence="7 8">GW6</strain>
    </source>
</reference>
<accession>A0A3G8M4D0</accession>
<dbReference type="GO" id="GO:0003677">
    <property type="term" value="F:DNA binding"/>
    <property type="evidence" value="ECO:0007669"/>
    <property type="project" value="UniProtKB-KW"/>
</dbReference>
<dbReference type="KEGG" id="mros:EHO51_03640"/>
<evidence type="ECO:0000256" key="4">
    <source>
        <dbReference type="ARBA" id="ARBA00023172"/>
    </source>
</evidence>
<evidence type="ECO:0000256" key="3">
    <source>
        <dbReference type="ARBA" id="ARBA00023125"/>
    </source>
</evidence>
<evidence type="ECO:0000256" key="5">
    <source>
        <dbReference type="SAM" id="MobiDB-lite"/>
    </source>
</evidence>
<keyword evidence="4" id="KW-0233">DNA recombination</keyword>
<dbReference type="PANTHER" id="PTHR30349:SF64">
    <property type="entry name" value="PROPHAGE INTEGRASE INTD-RELATED"/>
    <property type="match status" value="1"/>
</dbReference>
<dbReference type="InterPro" id="IPR011010">
    <property type="entry name" value="DNA_brk_join_enz"/>
</dbReference>
<dbReference type="Gene3D" id="1.10.150.130">
    <property type="match status" value="1"/>
</dbReference>
<evidence type="ECO:0000313" key="8">
    <source>
        <dbReference type="Proteomes" id="UP000273982"/>
    </source>
</evidence>
<feature type="domain" description="Tyr recombinase" evidence="6">
    <location>
        <begin position="231"/>
        <end position="403"/>
    </location>
</feature>
<dbReference type="SUPFAM" id="SSF56349">
    <property type="entry name" value="DNA breaking-rejoining enzymes"/>
    <property type="match status" value="1"/>
</dbReference>
<evidence type="ECO:0000313" key="7">
    <source>
        <dbReference type="EMBL" id="AZG75900.1"/>
    </source>
</evidence>
<dbReference type="GO" id="GO:0015074">
    <property type="term" value="P:DNA integration"/>
    <property type="evidence" value="ECO:0007669"/>
    <property type="project" value="UniProtKB-KW"/>
</dbReference>
<dbReference type="RefSeq" id="WP_124737745.1">
    <property type="nucleotide sequence ID" value="NZ_CP034086.1"/>
</dbReference>
<evidence type="ECO:0000256" key="1">
    <source>
        <dbReference type="ARBA" id="ARBA00008857"/>
    </source>
</evidence>
<dbReference type="AlphaFoldDB" id="A0A3G8M4D0"/>
<organism evidence="7 8">
    <name type="scientific">Methylocystis rosea</name>
    <dbReference type="NCBI Taxonomy" id="173366"/>
    <lineage>
        <taxon>Bacteria</taxon>
        <taxon>Pseudomonadati</taxon>
        <taxon>Pseudomonadota</taxon>
        <taxon>Alphaproteobacteria</taxon>
        <taxon>Hyphomicrobiales</taxon>
        <taxon>Methylocystaceae</taxon>
        <taxon>Methylocystis</taxon>
    </lineage>
</organism>
<evidence type="ECO:0000259" key="6">
    <source>
        <dbReference type="PROSITE" id="PS51898"/>
    </source>
</evidence>
<dbReference type="Proteomes" id="UP000273982">
    <property type="component" value="Chromosome"/>
</dbReference>
<dbReference type="InterPro" id="IPR013762">
    <property type="entry name" value="Integrase-like_cat_sf"/>
</dbReference>
<dbReference type="PANTHER" id="PTHR30349">
    <property type="entry name" value="PHAGE INTEGRASE-RELATED"/>
    <property type="match status" value="1"/>
</dbReference>
<feature type="compositionally biased region" description="Basic residues" evidence="5">
    <location>
        <begin position="166"/>
        <end position="175"/>
    </location>
</feature>
<proteinExistence type="inferred from homology"/>
<gene>
    <name evidence="7" type="ORF">EHO51_03640</name>
</gene>
<sequence length="426" mass="46791">MAKTVRDAKLDSRAAREKLKRAPKPYFRALDSGLHLGYRKGKSGGKWVVRRYLGGEQYTVETIGTADDVQDADGKTILNFSQAQAAARERAQEARGTKATGPFTVNAAMDDYLARLEAEHSKSLTDAKNRADNLIRPKLGDLLVRDLDRDVITKWRNGVAARARHVRGKAGKKSRALAAPQTEEEKRRRQATANRTLTVLRAALNQAFRDGKTDSDAAWRAVKPFREVEAARVRYFTVDEAQRLVNAAQGAFCHLVNAALLTGARYGELARLRVGDFNADAGTVFVSKSKSGKARHVVLTEEGQRFFRQLVAGREANAPMLEKDGGGAWGQSHQLRPMKDACEGARIKPAAGIHVLRHTYASLLTMAGAPLNVVAQNLGHSDTRMCEKHYAHLAPSYVAETIRKFAPTFGTVEPSNVVEVRRGGAR</sequence>
<dbReference type="InterPro" id="IPR050090">
    <property type="entry name" value="Tyrosine_recombinase_XerCD"/>
</dbReference>
<keyword evidence="2" id="KW-0229">DNA integration</keyword>
<dbReference type="InterPro" id="IPR010998">
    <property type="entry name" value="Integrase_recombinase_N"/>
</dbReference>